<evidence type="ECO:0000313" key="2">
    <source>
        <dbReference type="EMBL" id="PWZ02448.1"/>
    </source>
</evidence>
<organism evidence="2 3">
    <name type="scientific">Testicularia cyperi</name>
    <dbReference type="NCBI Taxonomy" id="1882483"/>
    <lineage>
        <taxon>Eukaryota</taxon>
        <taxon>Fungi</taxon>
        <taxon>Dikarya</taxon>
        <taxon>Basidiomycota</taxon>
        <taxon>Ustilaginomycotina</taxon>
        <taxon>Ustilaginomycetes</taxon>
        <taxon>Ustilaginales</taxon>
        <taxon>Anthracoideaceae</taxon>
        <taxon>Testicularia</taxon>
    </lineage>
</organism>
<dbReference type="OrthoDB" id="2129288at2759"/>
<dbReference type="InterPro" id="IPR028116">
    <property type="entry name" value="Cis-CaaD-like"/>
</dbReference>
<name>A0A317XX34_9BASI</name>
<sequence length="164" mass="19037">MPLHRIYAPPDLFSKDEKREIVDSLVEHYTSRGLPAFLVITLFCPIDAEDFFIGAQNHSERAQEKGKPFVRIVSQHLARTMNTKEIRQNGTNLLEARFRKVLERKGCEWEIHIEEPPADLWRLSGHAYPAPRTDAEAEWKKRNEPVAYEGPTMADYLYEQNTKA</sequence>
<proteinExistence type="predicted"/>
<dbReference type="AlphaFoldDB" id="A0A317XX34"/>
<evidence type="ECO:0000313" key="3">
    <source>
        <dbReference type="Proteomes" id="UP000246740"/>
    </source>
</evidence>
<dbReference type="EMBL" id="KZ819188">
    <property type="protein sequence ID" value="PWZ02448.1"/>
    <property type="molecule type" value="Genomic_DNA"/>
</dbReference>
<evidence type="ECO:0000259" key="1">
    <source>
        <dbReference type="Pfam" id="PF14832"/>
    </source>
</evidence>
<protein>
    <recommendedName>
        <fullName evidence="1">Tautomerase cis-CaaD-like domain-containing protein</fullName>
    </recommendedName>
</protein>
<feature type="domain" description="Tautomerase cis-CaaD-like" evidence="1">
    <location>
        <begin position="1"/>
        <end position="144"/>
    </location>
</feature>
<keyword evidence="3" id="KW-1185">Reference proteome</keyword>
<dbReference type="InParanoid" id="A0A317XX34"/>
<dbReference type="Proteomes" id="UP000246740">
    <property type="component" value="Unassembled WGS sequence"/>
</dbReference>
<accession>A0A317XX34</accession>
<dbReference type="InterPro" id="IPR014347">
    <property type="entry name" value="Tautomerase/MIF_sf"/>
</dbReference>
<dbReference type="Gene3D" id="3.30.429.10">
    <property type="entry name" value="Macrophage Migration Inhibitory Factor"/>
    <property type="match status" value="1"/>
</dbReference>
<reference evidence="2 3" key="1">
    <citation type="journal article" date="2018" name="Mol. Biol. Evol.">
        <title>Broad Genomic Sampling Reveals a Smut Pathogenic Ancestry of the Fungal Clade Ustilaginomycotina.</title>
        <authorList>
            <person name="Kijpornyongpan T."/>
            <person name="Mondo S.J."/>
            <person name="Barry K."/>
            <person name="Sandor L."/>
            <person name="Lee J."/>
            <person name="Lipzen A."/>
            <person name="Pangilinan J."/>
            <person name="LaButti K."/>
            <person name="Hainaut M."/>
            <person name="Henrissat B."/>
            <person name="Grigoriev I.V."/>
            <person name="Spatafora J.W."/>
            <person name="Aime M.C."/>
        </authorList>
    </citation>
    <scope>NUCLEOTIDE SEQUENCE [LARGE SCALE GENOMIC DNA]</scope>
    <source>
        <strain evidence="2 3">MCA 3645</strain>
    </source>
</reference>
<dbReference type="Pfam" id="PF14832">
    <property type="entry name" value="Tautomerase_3"/>
    <property type="match status" value="1"/>
</dbReference>
<gene>
    <name evidence="2" type="ORF">BCV70DRAFT_271</name>
</gene>